<proteinExistence type="predicted"/>
<dbReference type="AlphaFoldDB" id="A0A6G0TS47"/>
<sequence length="316" mass="35405">MKLKCNCTNAERVNMFPSGSIRVDSGGYSLATADSAGFVRWQDAYKILDLGFERSVLMNIVTDKRGVLTGEGGFMEFERSDESIGLTSKVVSDCIIEVKRSQNEDERFVCITSSSSSSSSYASIPAGKQLLDKANKVSMSALKTTFTSRNFLKSRIFIPNPRNLSTNCVTESTLVVILYNMTPSSWYSITRSTTTNYRARSDVRSRTSSMSRYLTIPVVRAKRPLFFSPVFSILEYLHEYIVLPKKKKRFLEQRDRITNFIPSLISLLVVFFADLVSRRTSPRLVVAFATGLQPARSPPPPHHQQTGKVGESNESL</sequence>
<feature type="compositionally biased region" description="Polar residues" evidence="1">
    <location>
        <begin position="303"/>
        <end position="316"/>
    </location>
</feature>
<keyword evidence="2" id="KW-0472">Membrane</keyword>
<accession>A0A6G0TS47</accession>
<organism evidence="3 4">
    <name type="scientific">Aphis glycines</name>
    <name type="common">Soybean aphid</name>
    <dbReference type="NCBI Taxonomy" id="307491"/>
    <lineage>
        <taxon>Eukaryota</taxon>
        <taxon>Metazoa</taxon>
        <taxon>Ecdysozoa</taxon>
        <taxon>Arthropoda</taxon>
        <taxon>Hexapoda</taxon>
        <taxon>Insecta</taxon>
        <taxon>Pterygota</taxon>
        <taxon>Neoptera</taxon>
        <taxon>Paraneoptera</taxon>
        <taxon>Hemiptera</taxon>
        <taxon>Sternorrhyncha</taxon>
        <taxon>Aphidomorpha</taxon>
        <taxon>Aphidoidea</taxon>
        <taxon>Aphididae</taxon>
        <taxon>Aphidini</taxon>
        <taxon>Aphis</taxon>
        <taxon>Aphis</taxon>
    </lineage>
</organism>
<keyword evidence="4" id="KW-1185">Reference proteome</keyword>
<name>A0A6G0TS47_APHGL</name>
<feature type="region of interest" description="Disordered" evidence="1">
    <location>
        <begin position="295"/>
        <end position="316"/>
    </location>
</feature>
<feature type="transmembrane region" description="Helical" evidence="2">
    <location>
        <begin position="257"/>
        <end position="276"/>
    </location>
</feature>
<dbReference type="Proteomes" id="UP000475862">
    <property type="component" value="Unassembled WGS sequence"/>
</dbReference>
<evidence type="ECO:0000313" key="3">
    <source>
        <dbReference type="EMBL" id="KAE9537911.1"/>
    </source>
</evidence>
<evidence type="ECO:0000256" key="1">
    <source>
        <dbReference type="SAM" id="MobiDB-lite"/>
    </source>
</evidence>
<keyword evidence="2" id="KW-1133">Transmembrane helix</keyword>
<evidence type="ECO:0000256" key="2">
    <source>
        <dbReference type="SAM" id="Phobius"/>
    </source>
</evidence>
<reference evidence="3 4" key="1">
    <citation type="submission" date="2019-08" db="EMBL/GenBank/DDBJ databases">
        <title>The genome of the soybean aphid Biotype 1, its phylome, world population structure and adaptation to the North American continent.</title>
        <authorList>
            <person name="Giordano R."/>
            <person name="Donthu R.K."/>
            <person name="Hernandez A.G."/>
            <person name="Wright C.L."/>
            <person name="Zimin A.V."/>
        </authorList>
    </citation>
    <scope>NUCLEOTIDE SEQUENCE [LARGE SCALE GENOMIC DNA]</scope>
    <source>
        <tissue evidence="3">Whole aphids</tissue>
    </source>
</reference>
<comment type="caution">
    <text evidence="3">The sequence shown here is derived from an EMBL/GenBank/DDBJ whole genome shotgun (WGS) entry which is preliminary data.</text>
</comment>
<gene>
    <name evidence="3" type="ORF">AGLY_005883</name>
</gene>
<protein>
    <submittedName>
        <fullName evidence="3">Uncharacterized protein</fullName>
    </submittedName>
</protein>
<keyword evidence="2" id="KW-0812">Transmembrane</keyword>
<dbReference type="EMBL" id="VYZN01000017">
    <property type="protein sequence ID" value="KAE9537911.1"/>
    <property type="molecule type" value="Genomic_DNA"/>
</dbReference>
<evidence type="ECO:0000313" key="4">
    <source>
        <dbReference type="Proteomes" id="UP000475862"/>
    </source>
</evidence>